<comment type="caution">
    <text evidence="1">The sequence shown here is derived from an EMBL/GenBank/DDBJ whole genome shotgun (WGS) entry which is preliminary data.</text>
</comment>
<evidence type="ECO:0000313" key="1">
    <source>
        <dbReference type="EMBL" id="KAJ7994896.1"/>
    </source>
</evidence>
<protein>
    <submittedName>
        <fullName evidence="1">Uncharacterized protein</fullName>
    </submittedName>
</protein>
<dbReference type="Proteomes" id="UP001157502">
    <property type="component" value="Chromosome 22"/>
</dbReference>
<accession>A0ACC2FU70</accession>
<keyword evidence="2" id="KW-1185">Reference proteome</keyword>
<proteinExistence type="predicted"/>
<name>A0ACC2FU70_DALPE</name>
<dbReference type="EMBL" id="CM055749">
    <property type="protein sequence ID" value="KAJ7994896.1"/>
    <property type="molecule type" value="Genomic_DNA"/>
</dbReference>
<sequence>MQGGMIGAGLRLVPRKLSLVMVISPRSSVLILDRALPSGCEGREMEKPLTAPLRLPPITHGSGDPPLSTEREDIVLGEDEGEEGATGVGSLRVAPTPPVVGEVGWS</sequence>
<reference evidence="1" key="1">
    <citation type="submission" date="2021-05" db="EMBL/GenBank/DDBJ databases">
        <authorList>
            <person name="Pan Q."/>
            <person name="Jouanno E."/>
            <person name="Zahm M."/>
            <person name="Klopp C."/>
            <person name="Cabau C."/>
            <person name="Louis A."/>
            <person name="Berthelot C."/>
            <person name="Parey E."/>
            <person name="Roest Crollius H."/>
            <person name="Montfort J."/>
            <person name="Robinson-Rechavi M."/>
            <person name="Bouchez O."/>
            <person name="Lampietro C."/>
            <person name="Lopez Roques C."/>
            <person name="Donnadieu C."/>
            <person name="Postlethwait J."/>
            <person name="Bobe J."/>
            <person name="Dillon D."/>
            <person name="Chandos A."/>
            <person name="von Hippel F."/>
            <person name="Guiguen Y."/>
        </authorList>
    </citation>
    <scope>NUCLEOTIDE SEQUENCE</scope>
    <source>
        <strain evidence="1">YG-Jan2019</strain>
    </source>
</reference>
<evidence type="ECO:0000313" key="2">
    <source>
        <dbReference type="Proteomes" id="UP001157502"/>
    </source>
</evidence>
<gene>
    <name evidence="1" type="ORF">DPEC_G00254210</name>
</gene>
<organism evidence="1 2">
    <name type="scientific">Dallia pectoralis</name>
    <name type="common">Alaska blackfish</name>
    <dbReference type="NCBI Taxonomy" id="75939"/>
    <lineage>
        <taxon>Eukaryota</taxon>
        <taxon>Metazoa</taxon>
        <taxon>Chordata</taxon>
        <taxon>Craniata</taxon>
        <taxon>Vertebrata</taxon>
        <taxon>Euteleostomi</taxon>
        <taxon>Actinopterygii</taxon>
        <taxon>Neopterygii</taxon>
        <taxon>Teleostei</taxon>
        <taxon>Protacanthopterygii</taxon>
        <taxon>Esociformes</taxon>
        <taxon>Umbridae</taxon>
        <taxon>Dallia</taxon>
    </lineage>
</organism>